<evidence type="ECO:0000313" key="10">
    <source>
        <dbReference type="Proteomes" id="UP001153709"/>
    </source>
</evidence>
<evidence type="ECO:0000313" key="9">
    <source>
        <dbReference type="EMBL" id="CAG9835559.1"/>
    </source>
</evidence>
<dbReference type="InterPro" id="IPR013783">
    <property type="entry name" value="Ig-like_fold"/>
</dbReference>
<reference evidence="9" key="1">
    <citation type="submission" date="2022-01" db="EMBL/GenBank/DDBJ databases">
        <authorList>
            <person name="King R."/>
        </authorList>
    </citation>
    <scope>NUCLEOTIDE SEQUENCE</scope>
</reference>
<dbReference type="GO" id="GO:0033149">
    <property type="term" value="F:FFAT motif binding"/>
    <property type="evidence" value="ECO:0007669"/>
    <property type="project" value="TreeGrafter"/>
</dbReference>
<keyword evidence="6" id="KW-0175">Coiled coil</keyword>
<dbReference type="GO" id="GO:0005886">
    <property type="term" value="C:plasma membrane"/>
    <property type="evidence" value="ECO:0007669"/>
    <property type="project" value="TreeGrafter"/>
</dbReference>
<gene>
    <name evidence="9" type="ORF">DIABBA_LOCUS8742</name>
</gene>
<protein>
    <recommendedName>
        <fullName evidence="8">MSP domain-containing protein</fullName>
    </recommendedName>
</protein>
<feature type="domain" description="MSP" evidence="8">
    <location>
        <begin position="8"/>
        <end position="124"/>
    </location>
</feature>
<keyword evidence="5 7" id="KW-0472">Membrane</keyword>
<evidence type="ECO:0000259" key="8">
    <source>
        <dbReference type="PROSITE" id="PS50202"/>
    </source>
</evidence>
<dbReference type="GO" id="GO:0005789">
    <property type="term" value="C:endoplasmic reticulum membrane"/>
    <property type="evidence" value="ECO:0007669"/>
    <property type="project" value="InterPro"/>
</dbReference>
<evidence type="ECO:0000256" key="4">
    <source>
        <dbReference type="ARBA" id="ARBA00022989"/>
    </source>
</evidence>
<evidence type="ECO:0000256" key="7">
    <source>
        <dbReference type="SAM" id="Phobius"/>
    </source>
</evidence>
<evidence type="ECO:0000256" key="2">
    <source>
        <dbReference type="ARBA" id="ARBA00008932"/>
    </source>
</evidence>
<dbReference type="OrthoDB" id="264603at2759"/>
<organism evidence="9 10">
    <name type="scientific">Diabrotica balteata</name>
    <name type="common">Banded cucumber beetle</name>
    <dbReference type="NCBI Taxonomy" id="107213"/>
    <lineage>
        <taxon>Eukaryota</taxon>
        <taxon>Metazoa</taxon>
        <taxon>Ecdysozoa</taxon>
        <taxon>Arthropoda</taxon>
        <taxon>Hexapoda</taxon>
        <taxon>Insecta</taxon>
        <taxon>Pterygota</taxon>
        <taxon>Neoptera</taxon>
        <taxon>Endopterygota</taxon>
        <taxon>Coleoptera</taxon>
        <taxon>Polyphaga</taxon>
        <taxon>Cucujiformia</taxon>
        <taxon>Chrysomeloidea</taxon>
        <taxon>Chrysomelidae</taxon>
        <taxon>Galerucinae</taxon>
        <taxon>Diabroticina</taxon>
        <taxon>Diabroticites</taxon>
        <taxon>Diabrotica</taxon>
    </lineage>
</organism>
<evidence type="ECO:0000256" key="1">
    <source>
        <dbReference type="ARBA" id="ARBA00004211"/>
    </source>
</evidence>
<accession>A0A9N9T4P1</accession>
<evidence type="ECO:0000256" key="3">
    <source>
        <dbReference type="ARBA" id="ARBA00022692"/>
    </source>
</evidence>
<sequence length="226" mass="25767">MSSKLEQVLEIDPPNELVFKGRYDEPVTSTLTLTNPSDKRVIFKIKTTAPRMYCVRPPSGTINANEKRQITISFQPSEDAVETTMHKFMVQSAYAPPGDVNMEQIWKNIIPAHLMDTKLRCVFNLTEEKNEDRQDFSPKLVSTPINTSSEIDNVAQELLQDIKKEQESFLKLENQTLRDQIRQLQMEMRATNSTTDYIHNNSYNVVYFVASLAVAIAGAVFGKYVL</sequence>
<comment type="similarity">
    <text evidence="2">Belongs to the VAMP-associated protein (VAP) (TC 9.B.17) family.</text>
</comment>
<dbReference type="InterPro" id="IPR008962">
    <property type="entry name" value="PapD-like_sf"/>
</dbReference>
<dbReference type="Pfam" id="PF00635">
    <property type="entry name" value="Motile_Sperm"/>
    <property type="match status" value="1"/>
</dbReference>
<dbReference type="InterPro" id="IPR016763">
    <property type="entry name" value="VAP"/>
</dbReference>
<dbReference type="PANTHER" id="PTHR10809">
    <property type="entry name" value="VESICLE-ASSOCIATED MEMBRANE PROTEIN-ASSOCIATED PROTEIN"/>
    <property type="match status" value="1"/>
</dbReference>
<proteinExistence type="inferred from homology"/>
<keyword evidence="3 7" id="KW-0812">Transmembrane</keyword>
<evidence type="ECO:0000256" key="6">
    <source>
        <dbReference type="SAM" id="Coils"/>
    </source>
</evidence>
<dbReference type="GO" id="GO:0090158">
    <property type="term" value="P:endoplasmic reticulum membrane organization"/>
    <property type="evidence" value="ECO:0007669"/>
    <property type="project" value="TreeGrafter"/>
</dbReference>
<dbReference type="Proteomes" id="UP001153709">
    <property type="component" value="Chromosome 6"/>
</dbReference>
<dbReference type="GO" id="GO:0061817">
    <property type="term" value="P:endoplasmic reticulum-plasma membrane tethering"/>
    <property type="evidence" value="ECO:0007669"/>
    <property type="project" value="TreeGrafter"/>
</dbReference>
<keyword evidence="4 7" id="KW-1133">Transmembrane helix</keyword>
<dbReference type="PANTHER" id="PTHR10809:SF6">
    <property type="entry name" value="AT11025P-RELATED"/>
    <property type="match status" value="1"/>
</dbReference>
<dbReference type="EMBL" id="OU898281">
    <property type="protein sequence ID" value="CAG9835559.1"/>
    <property type="molecule type" value="Genomic_DNA"/>
</dbReference>
<dbReference type="PROSITE" id="PS50202">
    <property type="entry name" value="MSP"/>
    <property type="match status" value="1"/>
</dbReference>
<feature type="transmembrane region" description="Helical" evidence="7">
    <location>
        <begin position="205"/>
        <end position="225"/>
    </location>
</feature>
<evidence type="ECO:0000256" key="5">
    <source>
        <dbReference type="ARBA" id="ARBA00023136"/>
    </source>
</evidence>
<keyword evidence="10" id="KW-1185">Reference proteome</keyword>
<feature type="coiled-coil region" evidence="6">
    <location>
        <begin position="155"/>
        <end position="194"/>
    </location>
</feature>
<name>A0A9N9T4P1_DIABA</name>
<dbReference type="SUPFAM" id="SSF49354">
    <property type="entry name" value="PapD-like"/>
    <property type="match status" value="1"/>
</dbReference>
<dbReference type="Gene3D" id="2.60.40.10">
    <property type="entry name" value="Immunoglobulins"/>
    <property type="match status" value="1"/>
</dbReference>
<comment type="subcellular location">
    <subcellularLocation>
        <location evidence="1">Membrane</location>
        <topology evidence="1">Single-pass type IV membrane protein</topology>
    </subcellularLocation>
</comment>
<dbReference type="InterPro" id="IPR000535">
    <property type="entry name" value="MSP_dom"/>
</dbReference>
<dbReference type="AlphaFoldDB" id="A0A9N9T4P1"/>